<keyword evidence="2" id="KW-1185">Reference proteome</keyword>
<evidence type="ECO:0000313" key="2">
    <source>
        <dbReference type="Proteomes" id="UP001642464"/>
    </source>
</evidence>
<comment type="caution">
    <text evidence="1">The sequence shown here is derived from an EMBL/GenBank/DDBJ whole genome shotgun (WGS) entry which is preliminary data.</text>
</comment>
<reference evidence="1 2" key="1">
    <citation type="submission" date="2024-02" db="EMBL/GenBank/DDBJ databases">
        <authorList>
            <person name="Chen Y."/>
            <person name="Shah S."/>
            <person name="Dougan E. K."/>
            <person name="Thang M."/>
            <person name="Chan C."/>
        </authorList>
    </citation>
    <scope>NUCLEOTIDE SEQUENCE [LARGE SCALE GENOMIC DNA]</scope>
</reference>
<gene>
    <name evidence="1" type="ORF">SCF082_LOCUS8624</name>
</gene>
<dbReference type="Proteomes" id="UP001642464">
    <property type="component" value="Unassembled WGS sequence"/>
</dbReference>
<accession>A0ABP0ITT1</accession>
<dbReference type="EMBL" id="CAXAMM010004958">
    <property type="protein sequence ID" value="CAK9005498.1"/>
    <property type="molecule type" value="Genomic_DNA"/>
</dbReference>
<sequence length="406" mass="45978">MAHVPLGAFLGYVIGLLILIAFLAAVAVTGSLQPGFPGWEVVEICGPFYQIANFFFFYAGILHDVAFIRTCVVLGFLFITAYLLYGTPAWPQIWEPERAFFRMDSVFWMILALVVNVVPLLRQIRFDDSKVKFCVADETQERWAEAVWREWWRRSGIPRADFKDIVEAGEFLELVASTELPLKMSEIDSDGTFSDSDGSWEDESDVFYYIVTGKIQLTPDVDSGVKVFTFDDGYFVDGARFVTALGQSSVIFAMQQQLPTVKVVSEKALVIRWTLRSIHEKIVKSNGFALECLRLVVASSTLDSLYRTAVKEDSLCTFQAVDQMKKECLRGPLPKNAAMLQRSFLQQFYLSHFTWADLWRPSPRQRAINAVQTGSRELAFRQTCQETDDRMRSMVRLASDATSGSV</sequence>
<proteinExistence type="predicted"/>
<name>A0ABP0ITT1_9DINO</name>
<evidence type="ECO:0000313" key="1">
    <source>
        <dbReference type="EMBL" id="CAK9005498.1"/>
    </source>
</evidence>
<organism evidence="1 2">
    <name type="scientific">Durusdinium trenchii</name>
    <dbReference type="NCBI Taxonomy" id="1381693"/>
    <lineage>
        <taxon>Eukaryota</taxon>
        <taxon>Sar</taxon>
        <taxon>Alveolata</taxon>
        <taxon>Dinophyceae</taxon>
        <taxon>Suessiales</taxon>
        <taxon>Symbiodiniaceae</taxon>
        <taxon>Durusdinium</taxon>
    </lineage>
</organism>
<protein>
    <submittedName>
        <fullName evidence="1">Uncharacterized protein</fullName>
    </submittedName>
</protein>